<accession>A0A679J4L3</accession>
<protein>
    <submittedName>
        <fullName evidence="1">Uncharacterized protein</fullName>
    </submittedName>
</protein>
<sequence>MSTAQHTPGQLPLAADSFRRWFESTGHWVYEYRAEAVRVWRERGIDGRADYTAALGAALQPWVDADPLPALVAKWNAERVAKQEGAAA</sequence>
<dbReference type="EMBL" id="LR743507">
    <property type="protein sequence ID" value="CAA2106099.1"/>
    <property type="molecule type" value="Genomic_DNA"/>
</dbReference>
<name>A0A679J4L3_VARPD</name>
<evidence type="ECO:0000313" key="1">
    <source>
        <dbReference type="EMBL" id="CAA2106099.1"/>
    </source>
</evidence>
<dbReference type="AlphaFoldDB" id="A0A679J4L3"/>
<proteinExistence type="predicted"/>
<organism evidence="1">
    <name type="scientific">Variovorax paradoxus</name>
    <dbReference type="NCBI Taxonomy" id="34073"/>
    <lineage>
        <taxon>Bacteria</taxon>
        <taxon>Pseudomonadati</taxon>
        <taxon>Pseudomonadota</taxon>
        <taxon>Betaproteobacteria</taxon>
        <taxon>Burkholderiales</taxon>
        <taxon>Comamonadaceae</taxon>
        <taxon>Variovorax</taxon>
    </lineage>
</organism>
<reference evidence="1" key="1">
    <citation type="submission" date="2019-12" db="EMBL/GenBank/DDBJ databases">
        <authorList>
            <person name="Cremers G."/>
        </authorList>
    </citation>
    <scope>NUCLEOTIDE SEQUENCE</scope>
    <source>
        <strain evidence="1">Vvax</strain>
    </source>
</reference>
<gene>
    <name evidence="1" type="ORF">VVAX_03580</name>
</gene>
<dbReference type="RefSeq" id="WP_339091157.1">
    <property type="nucleotide sequence ID" value="NZ_LR743507.1"/>
</dbReference>